<accession>W4H9U0</accession>
<sequence>MATDKGASGLSYWTQGVRSLGSLVKDKTTATVRKVSGTTIPVEAEHRSGESFLRTASDIRETVNRGDILTLPNGGTFVVSRNPHDMFTATVVSLKTPRGVNPGVNDNETCTMTSIKRNTPLNMPKVSVPTSMDDVYSAAGSVGKGIVGMVGLGVQAASDLAATAKSYEERVRVYEAPVGTLLQGANKGSRELRLAEVAVHGVLEEVLFGLEQIPDCVVTLAHDSSYAETTSSLVNVLHRGDVITIDGEAFKVSHNPTKRFHATQLPLNHPRTKPSSAEGKPVYRATSTDVCIRVPNCLVSVATGSSHVTFHSKIPKLDPNTAVIIGGERYRLTQSAISPCRRCDAVENGAMYLSQTPVAVDECVVSLKQGEAVLETSKSLLALVSRGDFVKVDSTVYQISANPLKRLTATSLPLDKANTGPDVVHGRLFLYQNGVRVLKAGDTIKLGSQTYAIADDHDAENNNVLALATKLDEAYPAGTAVFYVGNRYVKATEKAAAAAHRAGAYKAPVGRFVCLVQGSNVLFTDGDLRSQLKKGDEIFIANQSFIVSPNPNDLYARDCIALDRRYEGPSLRMADTELGHVVTFERGSTECRVDCDTTEKLRQGDHVTICGEEYTLAGVTSSCLTTTSGRTKESVYATPTIVPDCLVSLKQGSKYAETSSNVTARIKRGDRVVIGGEVYRVSTNHFYRFTADQVPLDSERVGDSVDMDDLQVAAYDGDRTIRTATLDFSIYKVGDRVADLKDDLQKRDLLTKTQKTTDAIGEKMRPGAEKVAASAGKLKDAAGVAYAKAFGATVLK</sequence>
<dbReference type="GeneID" id="20803603"/>
<dbReference type="AlphaFoldDB" id="W4H9U0"/>
<protein>
    <submittedName>
        <fullName evidence="1">Uncharacterized protein</fullName>
    </submittedName>
</protein>
<dbReference type="VEuPathDB" id="FungiDB:H257_01607"/>
<reference evidence="1" key="1">
    <citation type="submission" date="2013-12" db="EMBL/GenBank/DDBJ databases">
        <title>The Genome Sequence of Aphanomyces astaci APO3.</title>
        <authorList>
            <consortium name="The Broad Institute Genomics Platform"/>
            <person name="Russ C."/>
            <person name="Tyler B."/>
            <person name="van West P."/>
            <person name="Dieguez-Uribeondo J."/>
            <person name="Young S.K."/>
            <person name="Zeng Q."/>
            <person name="Gargeya S."/>
            <person name="Fitzgerald M."/>
            <person name="Abouelleil A."/>
            <person name="Alvarado L."/>
            <person name="Chapman S.B."/>
            <person name="Gainer-Dewar J."/>
            <person name="Goldberg J."/>
            <person name="Griggs A."/>
            <person name="Gujja S."/>
            <person name="Hansen M."/>
            <person name="Howarth C."/>
            <person name="Imamovic A."/>
            <person name="Ireland A."/>
            <person name="Larimer J."/>
            <person name="McCowan C."/>
            <person name="Murphy C."/>
            <person name="Pearson M."/>
            <person name="Poon T.W."/>
            <person name="Priest M."/>
            <person name="Roberts A."/>
            <person name="Saif S."/>
            <person name="Shea T."/>
            <person name="Sykes S."/>
            <person name="Wortman J."/>
            <person name="Nusbaum C."/>
            <person name="Birren B."/>
        </authorList>
    </citation>
    <scope>NUCLEOTIDE SEQUENCE [LARGE SCALE GENOMIC DNA]</scope>
    <source>
        <strain evidence="1">APO3</strain>
    </source>
</reference>
<evidence type="ECO:0000313" key="1">
    <source>
        <dbReference type="EMBL" id="ETV88336.1"/>
    </source>
</evidence>
<dbReference type="OrthoDB" id="62558at2759"/>
<dbReference type="RefSeq" id="XP_009823199.1">
    <property type="nucleotide sequence ID" value="XM_009824897.1"/>
</dbReference>
<proteinExistence type="predicted"/>
<gene>
    <name evidence="1" type="ORF">H257_01607</name>
</gene>
<dbReference type="EMBL" id="KI913115">
    <property type="protein sequence ID" value="ETV88336.1"/>
    <property type="molecule type" value="Genomic_DNA"/>
</dbReference>
<organism evidence="1">
    <name type="scientific">Aphanomyces astaci</name>
    <name type="common">Crayfish plague agent</name>
    <dbReference type="NCBI Taxonomy" id="112090"/>
    <lineage>
        <taxon>Eukaryota</taxon>
        <taxon>Sar</taxon>
        <taxon>Stramenopiles</taxon>
        <taxon>Oomycota</taxon>
        <taxon>Saprolegniomycetes</taxon>
        <taxon>Saprolegniales</taxon>
        <taxon>Verrucalvaceae</taxon>
        <taxon>Aphanomyces</taxon>
    </lineage>
</organism>
<name>W4H9U0_APHAT</name>